<gene>
    <name evidence="2" type="ORF">QBC47DRAFT_390932</name>
</gene>
<reference evidence="2" key="1">
    <citation type="submission" date="2023-06" db="EMBL/GenBank/DDBJ databases">
        <title>Genome-scale phylogeny and comparative genomics of the fungal order Sordariales.</title>
        <authorList>
            <consortium name="Lawrence Berkeley National Laboratory"/>
            <person name="Hensen N."/>
            <person name="Bonometti L."/>
            <person name="Westerberg I."/>
            <person name="Brannstrom I.O."/>
            <person name="Guillou S."/>
            <person name="Cros-Aarteil S."/>
            <person name="Calhoun S."/>
            <person name="Haridas S."/>
            <person name="Kuo A."/>
            <person name="Mondo S."/>
            <person name="Pangilinan J."/>
            <person name="Riley R."/>
            <person name="Labutti K."/>
            <person name="Andreopoulos B."/>
            <person name="Lipzen A."/>
            <person name="Chen C."/>
            <person name="Yanf M."/>
            <person name="Daum C."/>
            <person name="Ng V."/>
            <person name="Clum A."/>
            <person name="Steindorff A."/>
            <person name="Ohm R."/>
            <person name="Martin F."/>
            <person name="Silar P."/>
            <person name="Natvig D."/>
            <person name="Lalanne C."/>
            <person name="Gautier V."/>
            <person name="Ament-Velasquez S.L."/>
            <person name="Kruys A."/>
            <person name="Hutchinson M.I."/>
            <person name="Powell A.J."/>
            <person name="Barry K."/>
            <person name="Miller A.N."/>
            <person name="Grigoriev I.V."/>
            <person name="Debuchy R."/>
            <person name="Gladieux P."/>
            <person name="Thoren M.H."/>
            <person name="Johannesson H."/>
        </authorList>
    </citation>
    <scope>NUCLEOTIDE SEQUENCE</scope>
    <source>
        <strain evidence="2">PSN4</strain>
    </source>
</reference>
<comment type="caution">
    <text evidence="2">The sequence shown here is derived from an EMBL/GenBank/DDBJ whole genome shotgun (WGS) entry which is preliminary data.</text>
</comment>
<feature type="signal peptide" evidence="1">
    <location>
        <begin position="1"/>
        <end position="26"/>
    </location>
</feature>
<organism evidence="2 3">
    <name type="scientific">Echria macrotheca</name>
    <dbReference type="NCBI Taxonomy" id="438768"/>
    <lineage>
        <taxon>Eukaryota</taxon>
        <taxon>Fungi</taxon>
        <taxon>Dikarya</taxon>
        <taxon>Ascomycota</taxon>
        <taxon>Pezizomycotina</taxon>
        <taxon>Sordariomycetes</taxon>
        <taxon>Sordariomycetidae</taxon>
        <taxon>Sordariales</taxon>
        <taxon>Schizotheciaceae</taxon>
        <taxon>Echria</taxon>
    </lineage>
</organism>
<keyword evidence="3" id="KW-1185">Reference proteome</keyword>
<evidence type="ECO:0000256" key="1">
    <source>
        <dbReference type="SAM" id="SignalP"/>
    </source>
</evidence>
<evidence type="ECO:0000313" key="2">
    <source>
        <dbReference type="EMBL" id="KAK1751753.1"/>
    </source>
</evidence>
<dbReference type="Proteomes" id="UP001239445">
    <property type="component" value="Unassembled WGS sequence"/>
</dbReference>
<keyword evidence="1" id="KW-0732">Signal</keyword>
<evidence type="ECO:0008006" key="4">
    <source>
        <dbReference type="Google" id="ProtNLM"/>
    </source>
</evidence>
<name>A0AAJ0F5W1_9PEZI</name>
<proteinExistence type="predicted"/>
<protein>
    <recommendedName>
        <fullName evidence="4">Secreted protein</fullName>
    </recommendedName>
</protein>
<accession>A0AAJ0F5W1</accession>
<evidence type="ECO:0000313" key="3">
    <source>
        <dbReference type="Proteomes" id="UP001239445"/>
    </source>
</evidence>
<dbReference type="EMBL" id="MU839841">
    <property type="protein sequence ID" value="KAK1751753.1"/>
    <property type="molecule type" value="Genomic_DNA"/>
</dbReference>
<feature type="chain" id="PRO_5042466753" description="Secreted protein" evidence="1">
    <location>
        <begin position="27"/>
        <end position="89"/>
    </location>
</feature>
<dbReference type="AlphaFoldDB" id="A0AAJ0F5W1"/>
<sequence>MLHQNKTSRGLCFLFALGALVPSGNALPASRVPQLSGHPTPNPCPTAAMWYGDPLAQGSRRRNHVVSCRTVNLETRKSPLLPRLRRILR</sequence>